<accession>A0A0C9V3E7</accession>
<organism evidence="1 2">
    <name type="scientific">Sphaerobolus stellatus (strain SS14)</name>
    <dbReference type="NCBI Taxonomy" id="990650"/>
    <lineage>
        <taxon>Eukaryota</taxon>
        <taxon>Fungi</taxon>
        <taxon>Dikarya</taxon>
        <taxon>Basidiomycota</taxon>
        <taxon>Agaricomycotina</taxon>
        <taxon>Agaricomycetes</taxon>
        <taxon>Phallomycetidae</taxon>
        <taxon>Geastrales</taxon>
        <taxon>Sphaerobolaceae</taxon>
        <taxon>Sphaerobolus</taxon>
    </lineage>
</organism>
<dbReference type="Proteomes" id="UP000054279">
    <property type="component" value="Unassembled WGS sequence"/>
</dbReference>
<dbReference type="EMBL" id="KN837137">
    <property type="protein sequence ID" value="KIJ41439.1"/>
    <property type="molecule type" value="Genomic_DNA"/>
</dbReference>
<dbReference type="HOGENOM" id="CLU_2401090_0_0_1"/>
<proteinExistence type="predicted"/>
<reference evidence="1 2" key="1">
    <citation type="submission" date="2014-06" db="EMBL/GenBank/DDBJ databases">
        <title>Evolutionary Origins and Diversification of the Mycorrhizal Mutualists.</title>
        <authorList>
            <consortium name="DOE Joint Genome Institute"/>
            <consortium name="Mycorrhizal Genomics Consortium"/>
            <person name="Kohler A."/>
            <person name="Kuo A."/>
            <person name="Nagy L.G."/>
            <person name="Floudas D."/>
            <person name="Copeland A."/>
            <person name="Barry K.W."/>
            <person name="Cichocki N."/>
            <person name="Veneault-Fourrey C."/>
            <person name="LaButti K."/>
            <person name="Lindquist E.A."/>
            <person name="Lipzen A."/>
            <person name="Lundell T."/>
            <person name="Morin E."/>
            <person name="Murat C."/>
            <person name="Riley R."/>
            <person name="Ohm R."/>
            <person name="Sun H."/>
            <person name="Tunlid A."/>
            <person name="Henrissat B."/>
            <person name="Grigoriev I.V."/>
            <person name="Hibbett D.S."/>
            <person name="Martin F."/>
        </authorList>
    </citation>
    <scope>NUCLEOTIDE SEQUENCE [LARGE SCALE GENOMIC DNA]</scope>
    <source>
        <strain evidence="1 2">SS14</strain>
    </source>
</reference>
<dbReference type="AlphaFoldDB" id="A0A0C9V3E7"/>
<dbReference type="OrthoDB" id="3225429at2759"/>
<gene>
    <name evidence="1" type="ORF">M422DRAFT_172267</name>
</gene>
<sequence length="93" mass="9744">MLLFSYSHSSLRAPTPVARATCSEVTVVFTCGIFKAEPIRTIVEPPFKAATLQVVLPGKSLNFIGVEYPTDLAGFEAGGNSAGSKILVADVTA</sequence>
<name>A0A0C9V3E7_SPHS4</name>
<protein>
    <submittedName>
        <fullName evidence="1">Carbohydrate esterase family 5 protein</fullName>
    </submittedName>
</protein>
<keyword evidence="2" id="KW-1185">Reference proteome</keyword>
<evidence type="ECO:0000313" key="1">
    <source>
        <dbReference type="EMBL" id="KIJ41439.1"/>
    </source>
</evidence>
<dbReference type="InterPro" id="IPR029058">
    <property type="entry name" value="AB_hydrolase_fold"/>
</dbReference>
<dbReference type="Gene3D" id="3.40.50.1820">
    <property type="entry name" value="alpha/beta hydrolase"/>
    <property type="match status" value="1"/>
</dbReference>
<evidence type="ECO:0000313" key="2">
    <source>
        <dbReference type="Proteomes" id="UP000054279"/>
    </source>
</evidence>